<dbReference type="OrthoDB" id="188741at2759"/>
<dbReference type="Proteomes" id="UP000265618">
    <property type="component" value="Unassembled WGS sequence"/>
</dbReference>
<sequence length="165" mass="18420">MSGSPKGKWEEVSGEAVPYDEEQYGQGQEGDVLNDGYEVEGDYGEQGDEEYLEEQPDVAPVGLAPDHPLLADVQAGLAEQLMKDIEQAEATMRELKAKEAHLETQREEVGVELYGFQHRLAQVQIAYDDSADEYNTHRAERDALLLKSKAAQEEVGTVMLYTRIM</sequence>
<dbReference type="AlphaFoldDB" id="A0A9K3GKT2"/>
<feature type="compositionally biased region" description="Acidic residues" evidence="2">
    <location>
        <begin position="37"/>
        <end position="49"/>
    </location>
</feature>
<dbReference type="PANTHER" id="PTHR16275:SF8">
    <property type="entry name" value="COILED-COIL DOMAIN-CONTAINING PROTEIN 40"/>
    <property type="match status" value="1"/>
</dbReference>
<feature type="region of interest" description="Disordered" evidence="2">
    <location>
        <begin position="1"/>
        <end position="49"/>
    </location>
</feature>
<accession>A0A9K3GKT2</accession>
<keyword evidence="1" id="KW-0175">Coiled coil</keyword>
<reference evidence="3 4" key="1">
    <citation type="journal article" date="2018" name="PLoS ONE">
        <title>The draft genome of Kipferlia bialata reveals reductive genome evolution in fornicate parasites.</title>
        <authorList>
            <person name="Tanifuji G."/>
            <person name="Takabayashi S."/>
            <person name="Kume K."/>
            <person name="Takagi M."/>
            <person name="Nakayama T."/>
            <person name="Kamikawa R."/>
            <person name="Inagaki Y."/>
            <person name="Hashimoto T."/>
        </authorList>
    </citation>
    <scope>NUCLEOTIDE SEQUENCE [LARGE SCALE GENOMIC DNA]</scope>
    <source>
        <strain evidence="3">NY0173</strain>
    </source>
</reference>
<comment type="caution">
    <text evidence="3">The sequence shown here is derived from an EMBL/GenBank/DDBJ whole genome shotgun (WGS) entry which is preliminary data.</text>
</comment>
<dbReference type="GO" id="GO:0035082">
    <property type="term" value="P:axoneme assembly"/>
    <property type="evidence" value="ECO:0007669"/>
    <property type="project" value="InterPro"/>
</dbReference>
<dbReference type="GO" id="GO:0005737">
    <property type="term" value="C:cytoplasm"/>
    <property type="evidence" value="ECO:0007669"/>
    <property type="project" value="TreeGrafter"/>
</dbReference>
<proteinExistence type="predicted"/>
<evidence type="ECO:0000256" key="1">
    <source>
        <dbReference type="SAM" id="Coils"/>
    </source>
</evidence>
<evidence type="ECO:0000313" key="4">
    <source>
        <dbReference type="Proteomes" id="UP000265618"/>
    </source>
</evidence>
<dbReference type="EMBL" id="BDIP01002605">
    <property type="protein sequence ID" value="GIQ86547.1"/>
    <property type="molecule type" value="Genomic_DNA"/>
</dbReference>
<dbReference type="InterPro" id="IPR037386">
    <property type="entry name" value="CCDC40"/>
</dbReference>
<feature type="coiled-coil region" evidence="1">
    <location>
        <begin position="78"/>
        <end position="108"/>
    </location>
</feature>
<evidence type="ECO:0000313" key="3">
    <source>
        <dbReference type="EMBL" id="GIQ86547.1"/>
    </source>
</evidence>
<dbReference type="PANTHER" id="PTHR16275">
    <property type="entry name" value="COILED-COIL DOMAIN-CONTAINING PROTEIN 40"/>
    <property type="match status" value="1"/>
</dbReference>
<gene>
    <name evidence="3" type="ORF">KIPB_008422</name>
</gene>
<keyword evidence="4" id="KW-1185">Reference proteome</keyword>
<organism evidence="3 4">
    <name type="scientific">Kipferlia bialata</name>
    <dbReference type="NCBI Taxonomy" id="797122"/>
    <lineage>
        <taxon>Eukaryota</taxon>
        <taxon>Metamonada</taxon>
        <taxon>Carpediemonas-like organisms</taxon>
        <taxon>Kipferlia</taxon>
    </lineage>
</organism>
<protein>
    <submittedName>
        <fullName evidence="3">Uncharacterized protein</fullName>
    </submittedName>
</protein>
<evidence type="ECO:0000256" key="2">
    <source>
        <dbReference type="SAM" id="MobiDB-lite"/>
    </source>
</evidence>
<name>A0A9K3GKT2_9EUKA</name>